<dbReference type="AlphaFoldDB" id="A0AAD6M4E0"/>
<dbReference type="EMBL" id="JAQIZT010000011">
    <property type="protein sequence ID" value="KAJ6978823.1"/>
    <property type="molecule type" value="Genomic_DNA"/>
</dbReference>
<evidence type="ECO:0000313" key="2">
    <source>
        <dbReference type="Proteomes" id="UP001164929"/>
    </source>
</evidence>
<organism evidence="1 2">
    <name type="scientific">Populus alba x Populus x berolinensis</name>
    <dbReference type="NCBI Taxonomy" id="444605"/>
    <lineage>
        <taxon>Eukaryota</taxon>
        <taxon>Viridiplantae</taxon>
        <taxon>Streptophyta</taxon>
        <taxon>Embryophyta</taxon>
        <taxon>Tracheophyta</taxon>
        <taxon>Spermatophyta</taxon>
        <taxon>Magnoliopsida</taxon>
        <taxon>eudicotyledons</taxon>
        <taxon>Gunneridae</taxon>
        <taxon>Pentapetalae</taxon>
        <taxon>rosids</taxon>
        <taxon>fabids</taxon>
        <taxon>Malpighiales</taxon>
        <taxon>Salicaceae</taxon>
        <taxon>Saliceae</taxon>
        <taxon>Populus</taxon>
    </lineage>
</organism>
<sequence>MGGGLETKGRQIEDLWAPLCRAATGGSDAVRASWPTDLGWVAWVQESKGLSVVGWDSKMRGKTGEGCLGELVRCWENKDEPNVQAGGIQFVFAQREAAGEAAKGKAWPGDFWLSPVFGVRGKPEKGKGFGWGNGLLWELTVGRLCAEKKNPDGRRLHAGPAQLVQIGFDLVGQASDLGSRNNLCINSVKVIKITFKQCNIPFAKYERRMNVPGSGDEGTKTMATLVLFSMFSSVSVLSFCSSLSSSRLYCSHRGALQ</sequence>
<protein>
    <submittedName>
        <fullName evidence="1">Uncharacterized protein</fullName>
    </submittedName>
</protein>
<reference evidence="1" key="1">
    <citation type="journal article" date="2023" name="Mol. Ecol. Resour.">
        <title>Chromosome-level genome assembly of a triploid poplar Populus alba 'Berolinensis'.</title>
        <authorList>
            <person name="Chen S."/>
            <person name="Yu Y."/>
            <person name="Wang X."/>
            <person name="Wang S."/>
            <person name="Zhang T."/>
            <person name="Zhou Y."/>
            <person name="He R."/>
            <person name="Meng N."/>
            <person name="Wang Y."/>
            <person name="Liu W."/>
            <person name="Liu Z."/>
            <person name="Liu J."/>
            <person name="Guo Q."/>
            <person name="Huang H."/>
            <person name="Sederoff R.R."/>
            <person name="Wang G."/>
            <person name="Qu G."/>
            <person name="Chen S."/>
        </authorList>
    </citation>
    <scope>NUCLEOTIDE SEQUENCE</scope>
    <source>
        <strain evidence="1">SC-2020</strain>
    </source>
</reference>
<keyword evidence="2" id="KW-1185">Reference proteome</keyword>
<dbReference type="Proteomes" id="UP001164929">
    <property type="component" value="Chromosome 11"/>
</dbReference>
<name>A0AAD6M4E0_9ROSI</name>
<proteinExistence type="predicted"/>
<comment type="caution">
    <text evidence="1">The sequence shown here is derived from an EMBL/GenBank/DDBJ whole genome shotgun (WGS) entry which is preliminary data.</text>
</comment>
<evidence type="ECO:0000313" key="1">
    <source>
        <dbReference type="EMBL" id="KAJ6978823.1"/>
    </source>
</evidence>
<accession>A0AAD6M4E0</accession>
<gene>
    <name evidence="1" type="ORF">NC653_027095</name>
</gene>